<evidence type="ECO:0000256" key="2">
    <source>
        <dbReference type="ARBA" id="ARBA00011900"/>
    </source>
</evidence>
<evidence type="ECO:0000256" key="3">
    <source>
        <dbReference type="ARBA" id="ARBA00022603"/>
    </source>
</evidence>
<reference evidence="11 12" key="1">
    <citation type="submission" date="2024-04" db="EMBL/GenBank/DDBJ databases">
        <title>Novel species of the genus Ideonella isolated from streams.</title>
        <authorList>
            <person name="Lu H."/>
        </authorList>
    </citation>
    <scope>NUCLEOTIDE SEQUENCE [LARGE SCALE GENOMIC DNA]</scope>
    <source>
        <strain evidence="11 12">DXS22W</strain>
    </source>
</reference>
<dbReference type="GO" id="GO:0032259">
    <property type="term" value="P:methylation"/>
    <property type="evidence" value="ECO:0007669"/>
    <property type="project" value="UniProtKB-KW"/>
</dbReference>
<dbReference type="InterPro" id="IPR038333">
    <property type="entry name" value="T1MK-like_N_sf"/>
</dbReference>
<dbReference type="PROSITE" id="PS00092">
    <property type="entry name" value="N6_MTASE"/>
    <property type="match status" value="1"/>
</dbReference>
<dbReference type="InterPro" id="IPR051537">
    <property type="entry name" value="DNA_Adenine_Mtase"/>
</dbReference>
<dbReference type="Gene3D" id="3.40.50.150">
    <property type="entry name" value="Vaccinia Virus protein VP39"/>
    <property type="match status" value="1"/>
</dbReference>
<evidence type="ECO:0000256" key="8">
    <source>
        <dbReference type="SAM" id="Coils"/>
    </source>
</evidence>
<dbReference type="InterPro" id="IPR022749">
    <property type="entry name" value="D12N6_MeTrfase_N"/>
</dbReference>
<dbReference type="Gene3D" id="1.20.1260.30">
    <property type="match status" value="1"/>
</dbReference>
<feature type="domain" description="N6 adenine-specific DNA methyltransferase N-terminal" evidence="10">
    <location>
        <begin position="7"/>
        <end position="48"/>
    </location>
</feature>
<evidence type="ECO:0000259" key="10">
    <source>
        <dbReference type="Pfam" id="PF12161"/>
    </source>
</evidence>
<dbReference type="InterPro" id="IPR029063">
    <property type="entry name" value="SAM-dependent_MTases_sf"/>
</dbReference>
<dbReference type="PANTHER" id="PTHR42933">
    <property type="entry name" value="SLR6095 PROTEIN"/>
    <property type="match status" value="1"/>
</dbReference>
<evidence type="ECO:0000256" key="1">
    <source>
        <dbReference type="ARBA" id="ARBA00006594"/>
    </source>
</evidence>
<dbReference type="Pfam" id="PF12161">
    <property type="entry name" value="HsdM_N"/>
    <property type="match status" value="1"/>
</dbReference>
<gene>
    <name evidence="11" type="ORF">AACH10_18155</name>
</gene>
<dbReference type="GO" id="GO:0008168">
    <property type="term" value="F:methyltransferase activity"/>
    <property type="evidence" value="ECO:0007669"/>
    <property type="project" value="UniProtKB-KW"/>
</dbReference>
<dbReference type="Pfam" id="PF02384">
    <property type="entry name" value="N6_Mtase"/>
    <property type="match status" value="1"/>
</dbReference>
<evidence type="ECO:0000256" key="6">
    <source>
        <dbReference type="ARBA" id="ARBA00022747"/>
    </source>
</evidence>
<dbReference type="Proteomes" id="UP001365405">
    <property type="component" value="Unassembled WGS sequence"/>
</dbReference>
<evidence type="ECO:0000256" key="7">
    <source>
        <dbReference type="ARBA" id="ARBA00047942"/>
    </source>
</evidence>
<dbReference type="InterPro" id="IPR002052">
    <property type="entry name" value="DNA_methylase_N6_adenine_CS"/>
</dbReference>
<feature type="domain" description="DNA methylase adenine-specific" evidence="9">
    <location>
        <begin position="119"/>
        <end position="431"/>
    </location>
</feature>
<keyword evidence="4" id="KW-0808">Transferase</keyword>
<keyword evidence="5" id="KW-0949">S-adenosyl-L-methionine</keyword>
<evidence type="ECO:0000256" key="4">
    <source>
        <dbReference type="ARBA" id="ARBA00022679"/>
    </source>
</evidence>
<dbReference type="InterPro" id="IPR003356">
    <property type="entry name" value="DNA_methylase_A-5"/>
</dbReference>
<keyword evidence="8" id="KW-0175">Coiled coil</keyword>
<sequence>MSTHNIVQKLWSLCDILRDDGITYHQYVTELTLLLFLKMAQETDTEHRLPEGQRWADLKARNGIAQLDHYRSSLLVLSRAAEPSVAAIYAGSNTSIKEPRHLAQLVESIDALDWYTARTDGLGDLYEGLLEKNAGETKSGAGQYFTPRPLIRAMVEVLKPQPGEVVQDPAAGTAGFLIEADRYIKQHTDDLFTLTVEQQNFQRQHAFVGMELVPDTQRLALMNCLLHDITGAGQGPVRVGSTLSGEGESLPPADLILANPPFGTKKGGGLPTRGDFTYPTSNKQLAFLQHIYRGLNPGGRAGVVLPDNVLFEGNVGRQIRADLMDKCRLHTILRLPTGIFYAQGVKTNVLFFEKGRTPTGNTQEVWVYDLRANMPQFGKRTPFTLAHLQPFITAYGERADGSSPRTDEGEAGRLRRFSREDICARDDSLDIAWLKDDSAEDAADLPEPAALAQAAMQELEHAMTELEAILAELGAEVDG</sequence>
<dbReference type="PANTHER" id="PTHR42933:SF4">
    <property type="entry name" value="TYPE I RESTRICTION ENZYME ECOKI METHYLASE SUBUNIT"/>
    <property type="match status" value="1"/>
</dbReference>
<dbReference type="EC" id="2.1.1.72" evidence="2"/>
<keyword evidence="12" id="KW-1185">Reference proteome</keyword>
<name>A0ABU9CK14_9BURK</name>
<comment type="similarity">
    <text evidence="1">Belongs to the N(4)/N(6)-methyltransferase family.</text>
</comment>
<dbReference type="PRINTS" id="PR00507">
    <property type="entry name" value="N12N6MTFRASE"/>
</dbReference>
<keyword evidence="6" id="KW-0680">Restriction system</keyword>
<evidence type="ECO:0000313" key="12">
    <source>
        <dbReference type="Proteomes" id="UP001365405"/>
    </source>
</evidence>
<accession>A0ABU9CK14</accession>
<comment type="catalytic activity">
    <reaction evidence="7">
        <text>a 2'-deoxyadenosine in DNA + S-adenosyl-L-methionine = an N(6)-methyl-2'-deoxyadenosine in DNA + S-adenosyl-L-homocysteine + H(+)</text>
        <dbReference type="Rhea" id="RHEA:15197"/>
        <dbReference type="Rhea" id="RHEA-COMP:12418"/>
        <dbReference type="Rhea" id="RHEA-COMP:12419"/>
        <dbReference type="ChEBI" id="CHEBI:15378"/>
        <dbReference type="ChEBI" id="CHEBI:57856"/>
        <dbReference type="ChEBI" id="CHEBI:59789"/>
        <dbReference type="ChEBI" id="CHEBI:90615"/>
        <dbReference type="ChEBI" id="CHEBI:90616"/>
        <dbReference type="EC" id="2.1.1.72"/>
    </reaction>
</comment>
<dbReference type="EMBL" id="JBBUTH010000009">
    <property type="protein sequence ID" value="MEK8052181.1"/>
    <property type="molecule type" value="Genomic_DNA"/>
</dbReference>
<comment type="caution">
    <text evidence="11">The sequence shown here is derived from an EMBL/GenBank/DDBJ whole genome shotgun (WGS) entry which is preliminary data.</text>
</comment>
<protein>
    <recommendedName>
        <fullName evidence="2">site-specific DNA-methyltransferase (adenine-specific)</fullName>
        <ecNumber evidence="2">2.1.1.72</ecNumber>
    </recommendedName>
</protein>
<dbReference type="SUPFAM" id="SSF53335">
    <property type="entry name" value="S-adenosyl-L-methionine-dependent methyltransferases"/>
    <property type="match status" value="1"/>
</dbReference>
<dbReference type="RefSeq" id="WP_341411898.1">
    <property type="nucleotide sequence ID" value="NZ_JBBUTH010000009.1"/>
</dbReference>
<keyword evidence="3 11" id="KW-0489">Methyltransferase</keyword>
<evidence type="ECO:0000313" key="11">
    <source>
        <dbReference type="EMBL" id="MEK8052181.1"/>
    </source>
</evidence>
<evidence type="ECO:0000256" key="5">
    <source>
        <dbReference type="ARBA" id="ARBA00022691"/>
    </source>
</evidence>
<feature type="coiled-coil region" evidence="8">
    <location>
        <begin position="449"/>
        <end position="476"/>
    </location>
</feature>
<organism evidence="11 12">
    <name type="scientific">Pseudaquabacterium inlustre</name>
    <dbReference type="NCBI Taxonomy" id="2984192"/>
    <lineage>
        <taxon>Bacteria</taxon>
        <taxon>Pseudomonadati</taxon>
        <taxon>Pseudomonadota</taxon>
        <taxon>Betaproteobacteria</taxon>
        <taxon>Burkholderiales</taxon>
        <taxon>Sphaerotilaceae</taxon>
        <taxon>Pseudaquabacterium</taxon>
    </lineage>
</organism>
<proteinExistence type="inferred from homology"/>
<evidence type="ECO:0000259" key="9">
    <source>
        <dbReference type="Pfam" id="PF02384"/>
    </source>
</evidence>